<organism evidence="7 8">
    <name type="scientific">Aspergillus hiratsukae</name>
    <dbReference type="NCBI Taxonomy" id="1194566"/>
    <lineage>
        <taxon>Eukaryota</taxon>
        <taxon>Fungi</taxon>
        <taxon>Dikarya</taxon>
        <taxon>Ascomycota</taxon>
        <taxon>Pezizomycotina</taxon>
        <taxon>Eurotiomycetes</taxon>
        <taxon>Eurotiomycetidae</taxon>
        <taxon>Eurotiales</taxon>
        <taxon>Aspergillaceae</taxon>
        <taxon>Aspergillus</taxon>
        <taxon>Aspergillus subgen. Fumigati</taxon>
    </lineage>
</organism>
<evidence type="ECO:0000256" key="3">
    <source>
        <dbReference type="ARBA" id="ARBA00022833"/>
    </source>
</evidence>
<protein>
    <recommendedName>
        <fullName evidence="6">CENP-V/GFA domain-containing protein</fullName>
    </recommendedName>
</protein>
<dbReference type="EMBL" id="JACBAD010002097">
    <property type="protein sequence ID" value="KAF7116948.1"/>
    <property type="molecule type" value="Genomic_DNA"/>
</dbReference>
<evidence type="ECO:0000256" key="1">
    <source>
        <dbReference type="ARBA" id="ARBA00005495"/>
    </source>
</evidence>
<comment type="similarity">
    <text evidence="1">Belongs to the Gfa family.</text>
</comment>
<evidence type="ECO:0000256" key="4">
    <source>
        <dbReference type="ARBA" id="ARBA00023239"/>
    </source>
</evidence>
<name>A0A8H6P4K2_9EURO</name>
<evidence type="ECO:0000313" key="7">
    <source>
        <dbReference type="EMBL" id="KAF7116948.1"/>
    </source>
</evidence>
<dbReference type="SUPFAM" id="SSF51316">
    <property type="entry name" value="Mss4-like"/>
    <property type="match status" value="1"/>
</dbReference>
<dbReference type="Gene3D" id="3.90.1590.10">
    <property type="entry name" value="glutathione-dependent formaldehyde- activating enzyme (gfa)"/>
    <property type="match status" value="1"/>
</dbReference>
<gene>
    <name evidence="7" type="ORF">CNMCM5793_005578</name>
</gene>
<keyword evidence="2" id="KW-0479">Metal-binding</keyword>
<dbReference type="InterPro" id="IPR006913">
    <property type="entry name" value="CENP-V/GFA"/>
</dbReference>
<evidence type="ECO:0000259" key="6">
    <source>
        <dbReference type="PROSITE" id="PS51891"/>
    </source>
</evidence>
<dbReference type="PANTHER" id="PTHR33337">
    <property type="entry name" value="GFA DOMAIN-CONTAINING PROTEIN"/>
    <property type="match status" value="1"/>
</dbReference>
<dbReference type="InterPro" id="IPR011057">
    <property type="entry name" value="Mss4-like_sf"/>
</dbReference>
<feature type="domain" description="CENP-V/GFA" evidence="6">
    <location>
        <begin position="11"/>
        <end position="121"/>
    </location>
</feature>
<sequence>MASNTDTTFPMEGGCACGLIRYRLETHPLIIHCCHCTSCQRETGTAFALNAVIESTLVTLLPSTLPTVTGSAHGAAKPAGPCPPIAHEGQVVEPEMILTPSESGKGQNIARCPSCHVAVWSNYAGAGPFCRFVRGGTLDVGWRVGPEVHIYTASMRGFFSLDEGVPQFKGFYPRKEEVWRKESLERWGRIWPEIECLPPQSEQGTYTSRTIHSQDIRRPRPRPHPNTQTKPNQIQLINIAANNPINQPTIMKFTLLTTALLTLALTPLSILACEEPTGVVLRKCVPLGGMPEGDAWHVEDMNCNYDCQKAGYNGDLIKSESADINAINTHLLSQVHNESIPVIVYEIWFHIAVKHAPELLHGGLTDRISCGVRKTSLHALRRRFHSRKWKDTWDLLGGAAGLKEIIDNAPLSDVNRLKTAILAIKFQGPRDVVSTCVEELPRLAAESDRATGRLISPTLAPLIQLCSERYLLECIERQGQQGDFSRHLKEIARLHMNLLRRIVVGTVEVSEDLRLQVFQSQRESLVRSPEEYVPVYLPSDMTADIHPGMAFCLDMVHALSANAGFKGRINSVAVLDLIHSTLKLAAKKRCSLDTVLKFVKHILPTYFEHTDHRTRWTMPPLPREILRWWSIARTGKIQNKSSFWLRSIVSHNGPECFSLHRELLEDLLLQTLRQQADRRFSVRKDPREFHRSLNACVSDIPSEERLTFMKFLCRNLPPIDVDLDTWPPSERESQLFPHWGLETLRALPTSDAEWLFGRMLAIHGCEEFLPDPDGASRSKNQMTWTEQCLLKIDWELEDDTSGRLPVTRKVLAESKRRATRDRDPQGRLTWATASLQFAIASKSLDIFQETVEWSRRFLRDPVVFPGLLHILFSSRTASILSCTRIPGPRSPKTLPEFKAVVGKSNEVLRSYLDIAHLIVREPHYKRNLTRGIPSLFSGIISQRIDGFETSPGTESERVDSLLYSLLPIILEFERLANSEDTGKFSWSGFSGAVSRMDSLDDVHEAVLSFLDRMAYERNQFWVEKRRDDNPEIMDLPLGFPRGLPLEYLLPSLKLAHLANEHPDDMPYVASRLADVMVPSSVMLNVIPASVARKNYPVDDLSYGVRAVIEDPSKAVKEKKLLQIWERFSDALRPYPDQLEIFKEWLADLARRERLWNAVNKIQPPVPPRKFSVTTYFEQCCDMDHVIEWDPRPAPAPVDIASTEPEPEERKVERTILICRINAADRSVKQWRFLRSCTSTLNQQKKRILRRPWPENVSSPRYPAIFLADEFLTAVAARGNRAIYAAKNALEECLKFVPAQLLRDVVVSLLQTLAENSDKKQPSYSTILTVTMRLIKLLQETDQPQLAFDIDAALMVNTFADFVCNTGKPQPASKKTQPYVKITTIKMLAQLLAEAAFIDISTCLRILQNIFDSSQHIDVRSEVVITVLRLFPRAADFTSVFNAMASMANAASGPSEREVMSETDWLAAENRERPLPEVAPVSDRPLFECFLKTAFHCLPEQHRREYLHKVNLTPDEDNAVTSLSKVWAFDPSAMHTLFCTWRRCKPFAAIGDSIAAGVQTQVENGITVSDLVDDYICRAGIVSRHPVRLDKKLDRLVVGVSRQTSLESLTILKKEMRFVSNRGRYDLLQAMMERIVAEIESLRMAQWKEDPSRSPAVLPSRLEMDMLLLPLPGHNPRTKDPAMEFGKRFLDLVKKFADDPLLLVDFDVAKAQVNSVKEKDLASFALLFGSDAEEDQETLYRRLKVDIARCALKRIKSEDLRQNRQLWRMIRRWKGSSSEWVRQVGWSFNGSF</sequence>
<accession>A0A8H6P4K2</accession>
<dbReference type="Pfam" id="PF04828">
    <property type="entry name" value="GFA"/>
    <property type="match status" value="1"/>
</dbReference>
<dbReference type="PROSITE" id="PS51891">
    <property type="entry name" value="CENP_V_GFA"/>
    <property type="match status" value="1"/>
</dbReference>
<evidence type="ECO:0000256" key="2">
    <source>
        <dbReference type="ARBA" id="ARBA00022723"/>
    </source>
</evidence>
<keyword evidence="4" id="KW-0456">Lyase</keyword>
<evidence type="ECO:0000313" key="8">
    <source>
        <dbReference type="Proteomes" id="UP000630445"/>
    </source>
</evidence>
<dbReference type="GO" id="GO:0016846">
    <property type="term" value="F:carbon-sulfur lyase activity"/>
    <property type="evidence" value="ECO:0007669"/>
    <property type="project" value="InterPro"/>
</dbReference>
<keyword evidence="3" id="KW-0862">Zinc</keyword>
<feature type="compositionally biased region" description="Polar residues" evidence="5">
    <location>
        <begin position="200"/>
        <end position="211"/>
    </location>
</feature>
<feature type="region of interest" description="Disordered" evidence="5">
    <location>
        <begin position="200"/>
        <end position="230"/>
    </location>
</feature>
<reference evidence="7" key="1">
    <citation type="submission" date="2020-06" db="EMBL/GenBank/DDBJ databases">
        <title>Draft genome sequences of strains closely related to Aspergillus parafelis and Aspergillus hiratsukae.</title>
        <authorList>
            <person name="Dos Santos R.A.C."/>
            <person name="Rivero-Menendez O."/>
            <person name="Steenwyk J.L."/>
            <person name="Mead M.E."/>
            <person name="Goldman G.H."/>
            <person name="Alastruey-Izquierdo A."/>
            <person name="Rokas A."/>
        </authorList>
    </citation>
    <scope>NUCLEOTIDE SEQUENCE</scope>
    <source>
        <strain evidence="7">CNM-CM5793</strain>
    </source>
</reference>
<keyword evidence="8" id="KW-1185">Reference proteome</keyword>
<evidence type="ECO:0000256" key="5">
    <source>
        <dbReference type="SAM" id="MobiDB-lite"/>
    </source>
</evidence>
<dbReference type="OrthoDB" id="2549237at2759"/>
<dbReference type="PANTHER" id="PTHR33337:SF33">
    <property type="entry name" value="CENP-V_GFA DOMAIN-CONTAINING PROTEIN"/>
    <property type="match status" value="1"/>
</dbReference>
<proteinExistence type="inferred from homology"/>
<comment type="caution">
    <text evidence="7">The sequence shown here is derived from an EMBL/GenBank/DDBJ whole genome shotgun (WGS) entry which is preliminary data.</text>
</comment>
<dbReference type="Proteomes" id="UP000630445">
    <property type="component" value="Unassembled WGS sequence"/>
</dbReference>
<dbReference type="GO" id="GO:0046872">
    <property type="term" value="F:metal ion binding"/>
    <property type="evidence" value="ECO:0007669"/>
    <property type="project" value="UniProtKB-KW"/>
</dbReference>